<gene>
    <name evidence="3" type="ORF">BWR60_28275</name>
</gene>
<comment type="similarity">
    <text evidence="1">Belongs to the short-chain dehydrogenases/reductases (SDR) family.</text>
</comment>
<keyword evidence="4" id="KW-1185">Reference proteome</keyword>
<dbReference type="Proteomes" id="UP000196655">
    <property type="component" value="Unassembled WGS sequence"/>
</dbReference>
<dbReference type="EMBL" id="NHON01000081">
    <property type="protein sequence ID" value="OWJ63741.1"/>
    <property type="molecule type" value="Genomic_DNA"/>
</dbReference>
<reference evidence="4" key="1">
    <citation type="submission" date="2017-05" db="EMBL/GenBank/DDBJ databases">
        <authorList>
            <person name="Macchi M."/>
            <person name="Festa S."/>
            <person name="Coppotelli B.M."/>
            <person name="Morelli I.S."/>
        </authorList>
    </citation>
    <scope>NUCLEOTIDE SEQUENCE [LARGE SCALE GENOMIC DNA]</scope>
    <source>
        <strain evidence="4">I</strain>
    </source>
</reference>
<sequence>MSGAVDRTAIVTGGASGIGFATAKTLLRLGWRVAVLGHEPAELERAEADLSGAGRAVFLPVDVTDEQAVAAAVASVARNFGPLEGAVNSAGVAHNLSLLDTGLDLFRVTLDVNLTGTFLVSREAARQMLPRGTGAIVNIASVSGLRGSPGRAAYAASKGGVVALTRALAVELAPKGIRVNAIAPGPVETPLVLRVHTTETRTALQRTVPQGRYGSPGELASVIAFLLDGQQSGFVTGQVLAADGGLTASAGWSVPVAG</sequence>
<dbReference type="AlphaFoldDB" id="A0A211ZER2"/>
<dbReference type="RefSeq" id="WP_088155311.1">
    <property type="nucleotide sequence ID" value="NZ_NHON01000081.1"/>
</dbReference>
<evidence type="ECO:0000256" key="1">
    <source>
        <dbReference type="ARBA" id="ARBA00006484"/>
    </source>
</evidence>
<dbReference type="PANTHER" id="PTHR42760">
    <property type="entry name" value="SHORT-CHAIN DEHYDROGENASES/REDUCTASES FAMILY MEMBER"/>
    <property type="match status" value="1"/>
</dbReference>
<evidence type="ECO:0000259" key="2">
    <source>
        <dbReference type="SMART" id="SM00822"/>
    </source>
</evidence>
<dbReference type="SUPFAM" id="SSF51735">
    <property type="entry name" value="NAD(P)-binding Rossmann-fold domains"/>
    <property type="match status" value="1"/>
</dbReference>
<dbReference type="PANTHER" id="PTHR42760:SF123">
    <property type="entry name" value="OXIDOREDUCTASE"/>
    <property type="match status" value="1"/>
</dbReference>
<proteinExistence type="inferred from homology"/>
<dbReference type="InterPro" id="IPR057326">
    <property type="entry name" value="KR_dom"/>
</dbReference>
<dbReference type="InterPro" id="IPR036291">
    <property type="entry name" value="NAD(P)-bd_dom_sf"/>
</dbReference>
<dbReference type="NCBIfam" id="NF005559">
    <property type="entry name" value="PRK07231.1"/>
    <property type="match status" value="1"/>
</dbReference>
<dbReference type="GO" id="GO:0030497">
    <property type="term" value="P:fatty acid elongation"/>
    <property type="evidence" value="ECO:0007669"/>
    <property type="project" value="TreeGrafter"/>
</dbReference>
<dbReference type="PROSITE" id="PS00061">
    <property type="entry name" value="ADH_SHORT"/>
    <property type="match status" value="1"/>
</dbReference>
<feature type="domain" description="Ketoreductase" evidence="2">
    <location>
        <begin position="7"/>
        <end position="185"/>
    </location>
</feature>
<name>A0A211ZER2_9PROT</name>
<dbReference type="InterPro" id="IPR002347">
    <property type="entry name" value="SDR_fam"/>
</dbReference>
<dbReference type="Pfam" id="PF13561">
    <property type="entry name" value="adh_short_C2"/>
    <property type="match status" value="1"/>
</dbReference>
<dbReference type="OrthoDB" id="9789398at2"/>
<dbReference type="GO" id="GO:0016616">
    <property type="term" value="F:oxidoreductase activity, acting on the CH-OH group of donors, NAD or NADP as acceptor"/>
    <property type="evidence" value="ECO:0007669"/>
    <property type="project" value="TreeGrafter"/>
</dbReference>
<dbReference type="PRINTS" id="PR00080">
    <property type="entry name" value="SDRFAMILY"/>
</dbReference>
<dbReference type="SMART" id="SM00822">
    <property type="entry name" value="PKS_KR"/>
    <property type="match status" value="1"/>
</dbReference>
<dbReference type="FunFam" id="3.40.50.720:FF:000084">
    <property type="entry name" value="Short-chain dehydrogenase reductase"/>
    <property type="match status" value="1"/>
</dbReference>
<protein>
    <submittedName>
        <fullName evidence="3">3-oxoacyl-ACP reductase</fullName>
    </submittedName>
</protein>
<accession>A0A211ZER2</accession>
<evidence type="ECO:0000313" key="3">
    <source>
        <dbReference type="EMBL" id="OWJ63741.1"/>
    </source>
</evidence>
<dbReference type="PRINTS" id="PR00081">
    <property type="entry name" value="GDHRDH"/>
</dbReference>
<dbReference type="CDD" id="cd05233">
    <property type="entry name" value="SDR_c"/>
    <property type="match status" value="1"/>
</dbReference>
<dbReference type="InterPro" id="IPR020904">
    <property type="entry name" value="Sc_DH/Rdtase_CS"/>
</dbReference>
<comment type="caution">
    <text evidence="3">The sequence shown here is derived from an EMBL/GenBank/DDBJ whole genome shotgun (WGS) entry which is preliminary data.</text>
</comment>
<organism evidence="3 4">
    <name type="scientific">Inquilinus limosus</name>
    <dbReference type="NCBI Taxonomy" id="171674"/>
    <lineage>
        <taxon>Bacteria</taxon>
        <taxon>Pseudomonadati</taxon>
        <taxon>Pseudomonadota</taxon>
        <taxon>Alphaproteobacteria</taxon>
        <taxon>Rhodospirillales</taxon>
        <taxon>Rhodospirillaceae</taxon>
        <taxon>Inquilinus</taxon>
    </lineage>
</organism>
<dbReference type="Gene3D" id="3.40.50.720">
    <property type="entry name" value="NAD(P)-binding Rossmann-like Domain"/>
    <property type="match status" value="1"/>
</dbReference>
<evidence type="ECO:0000313" key="4">
    <source>
        <dbReference type="Proteomes" id="UP000196655"/>
    </source>
</evidence>